<evidence type="ECO:0000313" key="10">
    <source>
        <dbReference type="Proteomes" id="UP001331936"/>
    </source>
</evidence>
<dbReference type="InterPro" id="IPR003834">
    <property type="entry name" value="Cyt_c_assmbl_TM_dom"/>
</dbReference>
<keyword evidence="3 7" id="KW-0812">Transmembrane</keyword>
<evidence type="ECO:0000256" key="1">
    <source>
        <dbReference type="ARBA" id="ARBA00004141"/>
    </source>
</evidence>
<evidence type="ECO:0000256" key="4">
    <source>
        <dbReference type="ARBA" id="ARBA00022989"/>
    </source>
</evidence>
<gene>
    <name evidence="9" type="ORF">Q8814_09555</name>
</gene>
<feature type="transmembrane region" description="Helical" evidence="7">
    <location>
        <begin position="46"/>
        <end position="69"/>
    </location>
</feature>
<evidence type="ECO:0000256" key="6">
    <source>
        <dbReference type="SAM" id="MobiDB-lite"/>
    </source>
</evidence>
<dbReference type="Proteomes" id="UP001331936">
    <property type="component" value="Unassembled WGS sequence"/>
</dbReference>
<evidence type="ECO:0000256" key="5">
    <source>
        <dbReference type="ARBA" id="ARBA00023136"/>
    </source>
</evidence>
<dbReference type="PANTHER" id="PTHR31272:SF4">
    <property type="entry name" value="CYTOCHROME C-TYPE BIOGENESIS PROTEIN HI_1454-RELATED"/>
    <property type="match status" value="1"/>
</dbReference>
<evidence type="ECO:0000256" key="2">
    <source>
        <dbReference type="ARBA" id="ARBA00006143"/>
    </source>
</evidence>
<dbReference type="EMBL" id="JAUZMZ010000041">
    <property type="protein sequence ID" value="MEE2032350.1"/>
    <property type="molecule type" value="Genomic_DNA"/>
</dbReference>
<keyword evidence="10" id="KW-1185">Reference proteome</keyword>
<organism evidence="9 10">
    <name type="scientific">Rhodococcus chondri</name>
    <dbReference type="NCBI Taxonomy" id="3065941"/>
    <lineage>
        <taxon>Bacteria</taxon>
        <taxon>Bacillati</taxon>
        <taxon>Actinomycetota</taxon>
        <taxon>Actinomycetes</taxon>
        <taxon>Mycobacteriales</taxon>
        <taxon>Nocardiaceae</taxon>
        <taxon>Rhodococcus</taxon>
    </lineage>
</organism>
<dbReference type="Pfam" id="PF02683">
    <property type="entry name" value="DsbD_TM"/>
    <property type="match status" value="1"/>
</dbReference>
<feature type="transmembrane region" description="Helical" evidence="7">
    <location>
        <begin position="75"/>
        <end position="94"/>
    </location>
</feature>
<protein>
    <submittedName>
        <fullName evidence="9">Cytochrome c biogenesis CcdA family protein</fullName>
    </submittedName>
</protein>
<dbReference type="InterPro" id="IPR051790">
    <property type="entry name" value="Cytochrome_c-biogenesis_DsbD"/>
</dbReference>
<feature type="transmembrane region" description="Helical" evidence="7">
    <location>
        <begin position="6"/>
        <end position="34"/>
    </location>
</feature>
<comment type="caution">
    <text evidence="9">The sequence shown here is derived from an EMBL/GenBank/DDBJ whole genome shotgun (WGS) entry which is preliminary data.</text>
</comment>
<feature type="transmembrane region" description="Helical" evidence="7">
    <location>
        <begin position="250"/>
        <end position="268"/>
    </location>
</feature>
<feature type="compositionally biased region" description="Basic and acidic residues" evidence="6">
    <location>
        <begin position="289"/>
        <end position="301"/>
    </location>
</feature>
<accession>A0ABU7JRA7</accession>
<evidence type="ECO:0000256" key="7">
    <source>
        <dbReference type="SAM" id="Phobius"/>
    </source>
</evidence>
<feature type="transmembrane region" description="Helical" evidence="7">
    <location>
        <begin position="149"/>
        <end position="173"/>
    </location>
</feature>
<feature type="transmembrane region" description="Helical" evidence="7">
    <location>
        <begin position="194"/>
        <end position="216"/>
    </location>
</feature>
<dbReference type="PANTHER" id="PTHR31272">
    <property type="entry name" value="CYTOCHROME C-TYPE BIOGENESIS PROTEIN HI_1454-RELATED"/>
    <property type="match status" value="1"/>
</dbReference>
<proteinExistence type="inferred from homology"/>
<comment type="subcellular location">
    <subcellularLocation>
        <location evidence="1">Membrane</location>
        <topology evidence="1">Multi-pass membrane protein</topology>
    </subcellularLocation>
</comment>
<sequence length="301" mass="30747">MTEIGLLGALLGGVLALLSPCSALLLPSFFAYSFDGTGRLAARTAIFYAGLAAVLAPLGAGLGLLGSALTQHRGVVTLISGSILIGLGLMTMLGKGFASASAQRAASSITVSGSASVFALGAVYGFAGFCSGPLLGGVLTIAVAGGHPLHGAALMAVYALGMVLPLFVLAAVWERFDLGNRRWLRGRPIGIGPLHTHTTSLVSGLLFIGIGVLFLATDGTANLTGAMSVDGQFDLQVTLGRWADALPDPAALLIVVLALFAAVAVRAVRSRKRQDAPHQQDTASAIPHDSNRSRPQGADRR</sequence>
<keyword evidence="5 7" id="KW-0472">Membrane</keyword>
<feature type="domain" description="Cytochrome C biogenesis protein transmembrane" evidence="8">
    <location>
        <begin position="7"/>
        <end position="173"/>
    </location>
</feature>
<dbReference type="RefSeq" id="WP_330151771.1">
    <property type="nucleotide sequence ID" value="NZ_JAUZMZ010000041.1"/>
</dbReference>
<reference evidence="9 10" key="1">
    <citation type="submission" date="2023-08" db="EMBL/GenBank/DDBJ databases">
        <authorList>
            <person name="Girao M."/>
            <person name="Carvalho M.F."/>
        </authorList>
    </citation>
    <scope>NUCLEOTIDE SEQUENCE [LARGE SCALE GENOMIC DNA]</scope>
    <source>
        <strain evidence="9 10">CC-R104</strain>
    </source>
</reference>
<keyword evidence="4 7" id="KW-1133">Transmembrane helix</keyword>
<feature type="region of interest" description="Disordered" evidence="6">
    <location>
        <begin position="271"/>
        <end position="301"/>
    </location>
</feature>
<name>A0ABU7JRA7_9NOCA</name>
<comment type="similarity">
    <text evidence="2">Belongs to the DsbD family.</text>
</comment>
<evidence type="ECO:0000259" key="8">
    <source>
        <dbReference type="Pfam" id="PF02683"/>
    </source>
</evidence>
<feature type="transmembrane region" description="Helical" evidence="7">
    <location>
        <begin position="115"/>
        <end position="143"/>
    </location>
</feature>
<evidence type="ECO:0000313" key="9">
    <source>
        <dbReference type="EMBL" id="MEE2032350.1"/>
    </source>
</evidence>
<evidence type="ECO:0000256" key="3">
    <source>
        <dbReference type="ARBA" id="ARBA00022692"/>
    </source>
</evidence>